<dbReference type="PATRIC" id="fig|1028800.3.peg.3364"/>
<evidence type="ECO:0000313" key="2">
    <source>
        <dbReference type="Proteomes" id="UP000028181"/>
    </source>
</evidence>
<sequence>MQDRLKIYRLVPTAAPHDPNWQNSPPHGEVVVRAKTAGDARLVASQAELDFMEIDASPSEGNSTEMASAFRSDKLYTVIEDSSGRFAPNGPRCVIGGRVRTDNLISTQL</sequence>
<proteinExistence type="predicted"/>
<reference evidence="2" key="1">
    <citation type="journal article" date="2014" name="BMC Genomics">
        <title>Genome sequencing of two Neorhizobium galegae strains reveals a noeT gene responsible for the unusual acetylation of the nodulation factors.</title>
        <authorList>
            <person name="Osterman J."/>
            <person name="Marsh J."/>
            <person name="Laine P.K."/>
            <person name="Zeng Z."/>
            <person name="Alatalo E."/>
            <person name="Sullivan J.T."/>
            <person name="Young J.P."/>
            <person name="Thomas-Oates J."/>
            <person name="Paulin L."/>
            <person name="Lindstrom K."/>
        </authorList>
    </citation>
    <scope>NUCLEOTIDE SEQUENCE [LARGE SCALE GENOMIC DNA]</scope>
    <source>
        <strain evidence="2">HAMBI 540</strain>
    </source>
</reference>
<dbReference type="RefSeq" id="WP_038545666.1">
    <property type="nucleotide sequence ID" value="NZ_HG938353.1"/>
</dbReference>
<gene>
    <name evidence="1" type="ORF">RG540_CH33130</name>
</gene>
<name>A0A068ST50_NEOGA</name>
<dbReference type="OrthoDB" id="8115447at2"/>
<protein>
    <submittedName>
        <fullName evidence="1">Uncharacterized protein</fullName>
    </submittedName>
</protein>
<organism evidence="1 2">
    <name type="scientific">Neorhizobium galegae bv. orientalis str. HAMBI 540</name>
    <dbReference type="NCBI Taxonomy" id="1028800"/>
    <lineage>
        <taxon>Bacteria</taxon>
        <taxon>Pseudomonadati</taxon>
        <taxon>Pseudomonadota</taxon>
        <taxon>Alphaproteobacteria</taxon>
        <taxon>Hyphomicrobiales</taxon>
        <taxon>Rhizobiaceae</taxon>
        <taxon>Rhizobium/Agrobacterium group</taxon>
        <taxon>Neorhizobium</taxon>
    </lineage>
</organism>
<dbReference type="Proteomes" id="UP000028181">
    <property type="component" value="Chromosome I"/>
</dbReference>
<dbReference type="GeneID" id="24257716"/>
<keyword evidence="2" id="KW-1185">Reference proteome</keyword>
<dbReference type="AlphaFoldDB" id="A0A068ST50"/>
<evidence type="ECO:0000313" key="1">
    <source>
        <dbReference type="EMBL" id="CDN49477.1"/>
    </source>
</evidence>
<dbReference type="eggNOG" id="ENOG5034143">
    <property type="taxonomic scope" value="Bacteria"/>
</dbReference>
<dbReference type="HOGENOM" id="CLU_146720_0_0_5"/>
<accession>A0A068ST50</accession>
<dbReference type="EMBL" id="HG938353">
    <property type="protein sequence ID" value="CDN49477.1"/>
    <property type="molecule type" value="Genomic_DNA"/>
</dbReference>
<dbReference type="KEGG" id="ngg:RG540_CH33130"/>